<keyword evidence="2" id="KW-1185">Reference proteome</keyword>
<sequence>MQGLNIHTTQTKRLARVSSLPIPRFLVRRHPSPSFNFVPKTFPGPKLGRFSHHHSKIRHNMAKSTPFHFIEPKKTPHYQ</sequence>
<dbReference type="Proteomes" id="UP000653305">
    <property type="component" value="Unassembled WGS sequence"/>
</dbReference>
<dbReference type="GO" id="GO:0016740">
    <property type="term" value="F:transferase activity"/>
    <property type="evidence" value="ECO:0007669"/>
    <property type="project" value="UniProtKB-KW"/>
</dbReference>
<dbReference type="AlphaFoldDB" id="A0A830BTF7"/>
<comment type="caution">
    <text evidence="1">The sequence shown here is derived from an EMBL/GenBank/DDBJ whole genome shotgun (WGS) entry which is preliminary data.</text>
</comment>
<gene>
    <name evidence="1" type="ORF">PHJA_000872000</name>
</gene>
<protein>
    <submittedName>
        <fullName evidence="1">Cytosolic sulfotransferase 12</fullName>
    </submittedName>
</protein>
<keyword evidence="1" id="KW-0808">Transferase</keyword>
<accession>A0A830BTF7</accession>
<evidence type="ECO:0000313" key="1">
    <source>
        <dbReference type="EMBL" id="GFP87283.1"/>
    </source>
</evidence>
<name>A0A830BTF7_9LAMI</name>
<evidence type="ECO:0000313" key="2">
    <source>
        <dbReference type="Proteomes" id="UP000653305"/>
    </source>
</evidence>
<reference evidence="1" key="1">
    <citation type="submission" date="2020-07" db="EMBL/GenBank/DDBJ databases">
        <title>Ethylene signaling mediates host invasion by parasitic plants.</title>
        <authorList>
            <person name="Yoshida S."/>
        </authorList>
    </citation>
    <scope>NUCLEOTIDE SEQUENCE</scope>
    <source>
        <strain evidence="1">Okayama</strain>
    </source>
</reference>
<organism evidence="1 2">
    <name type="scientific">Phtheirospermum japonicum</name>
    <dbReference type="NCBI Taxonomy" id="374723"/>
    <lineage>
        <taxon>Eukaryota</taxon>
        <taxon>Viridiplantae</taxon>
        <taxon>Streptophyta</taxon>
        <taxon>Embryophyta</taxon>
        <taxon>Tracheophyta</taxon>
        <taxon>Spermatophyta</taxon>
        <taxon>Magnoliopsida</taxon>
        <taxon>eudicotyledons</taxon>
        <taxon>Gunneridae</taxon>
        <taxon>Pentapetalae</taxon>
        <taxon>asterids</taxon>
        <taxon>lamiids</taxon>
        <taxon>Lamiales</taxon>
        <taxon>Orobanchaceae</taxon>
        <taxon>Orobanchaceae incertae sedis</taxon>
        <taxon>Phtheirospermum</taxon>
    </lineage>
</organism>
<dbReference type="EMBL" id="BMAC01000142">
    <property type="protein sequence ID" value="GFP87283.1"/>
    <property type="molecule type" value="Genomic_DNA"/>
</dbReference>
<proteinExistence type="predicted"/>